<dbReference type="SUPFAM" id="SSF53697">
    <property type="entry name" value="SIS domain"/>
    <property type="match status" value="1"/>
</dbReference>
<keyword evidence="3" id="KW-0808">Transferase</keyword>
<dbReference type="AlphaFoldDB" id="A0A0H3GIQ8"/>
<protein>
    <submittedName>
        <fullName evidence="3">Glucosamine-fructose-6-phosphate aminotransferase</fullName>
    </submittedName>
</protein>
<dbReference type="PANTHER" id="PTHR10937">
    <property type="entry name" value="GLUCOSAMINE--FRUCTOSE-6-PHOSPHATE AMINOTRANSFERASE, ISOMERIZING"/>
    <property type="match status" value="1"/>
</dbReference>
<gene>
    <name evidence="3" type="ordered locus">KPHS_06600</name>
</gene>
<reference evidence="3 4" key="1">
    <citation type="journal article" date="2012" name="J. Bacteriol.">
        <title>Complete genome sequence of Klebsiella pneumoniae subsp. pneumoniae HS11286, a multidrug-resistant strain isolated from human sputum.</title>
        <authorList>
            <person name="Liu P."/>
            <person name="Li P."/>
            <person name="Jiang X."/>
            <person name="Bi D."/>
            <person name="Xie Y."/>
            <person name="Tai C."/>
            <person name="Deng Z."/>
            <person name="Rajakumar K."/>
            <person name="Ou H.Y."/>
        </authorList>
    </citation>
    <scope>NUCLEOTIDE SEQUENCE [LARGE SCALE GENOMIC DNA]</scope>
    <source>
        <strain evidence="3 4">HS11286</strain>
    </source>
</reference>
<dbReference type="GeneID" id="11845650"/>
<keyword evidence="3" id="KW-0032">Aminotransferase</keyword>
<organism evidence="3 4">
    <name type="scientific">Klebsiella pneumoniae subsp. pneumoniae (strain HS11286)</name>
    <dbReference type="NCBI Taxonomy" id="1125630"/>
    <lineage>
        <taxon>Bacteria</taxon>
        <taxon>Pseudomonadati</taxon>
        <taxon>Pseudomonadota</taxon>
        <taxon>Gammaproteobacteria</taxon>
        <taxon>Enterobacterales</taxon>
        <taxon>Enterobacteriaceae</taxon>
        <taxon>Klebsiella/Raoultella group</taxon>
        <taxon>Klebsiella</taxon>
        <taxon>Klebsiella pneumoniae complex</taxon>
    </lineage>
</organism>
<dbReference type="GO" id="GO:0006047">
    <property type="term" value="P:UDP-N-acetylglucosamine metabolic process"/>
    <property type="evidence" value="ECO:0007669"/>
    <property type="project" value="TreeGrafter"/>
</dbReference>
<evidence type="ECO:0000313" key="4">
    <source>
        <dbReference type="Proteomes" id="UP000007841"/>
    </source>
</evidence>
<feature type="domain" description="SIS" evidence="2">
    <location>
        <begin position="29"/>
        <end position="171"/>
    </location>
</feature>
<dbReference type="GO" id="GO:0097367">
    <property type="term" value="F:carbohydrate derivative binding"/>
    <property type="evidence" value="ECO:0007669"/>
    <property type="project" value="InterPro"/>
</dbReference>
<dbReference type="GO" id="GO:0006487">
    <property type="term" value="P:protein N-linked glycosylation"/>
    <property type="evidence" value="ECO:0007669"/>
    <property type="project" value="TreeGrafter"/>
</dbReference>
<dbReference type="InterPro" id="IPR035490">
    <property type="entry name" value="GlmS/FrlB_SIS"/>
</dbReference>
<dbReference type="KEGG" id="kpm:KPHS_06600"/>
<evidence type="ECO:0000259" key="2">
    <source>
        <dbReference type="PROSITE" id="PS51464"/>
    </source>
</evidence>
<accession>A0A0H3GIQ8</accession>
<evidence type="ECO:0000256" key="1">
    <source>
        <dbReference type="ARBA" id="ARBA00022737"/>
    </source>
</evidence>
<dbReference type="InterPro" id="IPR046348">
    <property type="entry name" value="SIS_dom_sf"/>
</dbReference>
<keyword evidence="1" id="KW-0677">Repeat</keyword>
<dbReference type="STRING" id="1125630.KPHS_06600"/>
<sequence length="353" mass="39167">MRPTMMTYISEEPACLAQILRDYRQKLAPIETFARQHPVRRILLLATGSSLNAALCARYFFEQRFGVLLDIKEPYNFTHYDAIDPHADLVVAISQSGKSASTLEAMRKVQASGKSVFAMTSDPQSPIGGASDGVLDINTGIESVGFVTRGFSATVLNLLLIALIIARKQEKASEVEEQHYLAELQRLVAAIPEVIVRTSRFIDRHSETLRSGERFVATGYGALVGVAKEFETKFTETVRVPSSGFELEAYMHGPYLEANARHVMLFIEDTPDARTRALRDYLAPSIGRAFTLTLGDEEDAQTLALNCPCEHHLAPLLLIVPVQMLAWHTAGLKGIDLAKRIFDDFDRVLKSKI</sequence>
<dbReference type="InterPro" id="IPR001347">
    <property type="entry name" value="SIS_dom"/>
</dbReference>
<dbReference type="RefSeq" id="YP_005224960.1">
    <property type="nucleotide sequence ID" value="NC_016845.1"/>
</dbReference>
<dbReference type="RefSeq" id="WP_002887612.1">
    <property type="nucleotide sequence ID" value="NC_016845.1"/>
</dbReference>
<name>A0A0H3GIQ8_KLEPH</name>
<dbReference type="GO" id="GO:0004360">
    <property type="term" value="F:glutamine-fructose-6-phosphate transaminase (isomerizing) activity"/>
    <property type="evidence" value="ECO:0007669"/>
    <property type="project" value="TreeGrafter"/>
</dbReference>
<dbReference type="CDD" id="cd05008">
    <property type="entry name" value="SIS_GlmS_GlmD_1"/>
    <property type="match status" value="1"/>
</dbReference>
<dbReference type="HOGENOM" id="CLU_012520_1_1_6"/>
<dbReference type="Proteomes" id="UP000007841">
    <property type="component" value="Chromosome"/>
</dbReference>
<dbReference type="GO" id="GO:0006002">
    <property type="term" value="P:fructose 6-phosphate metabolic process"/>
    <property type="evidence" value="ECO:0007669"/>
    <property type="project" value="TreeGrafter"/>
</dbReference>
<dbReference type="PATRIC" id="fig|1125630.4.peg.640"/>
<dbReference type="InterPro" id="IPR035466">
    <property type="entry name" value="GlmS/AgaS_SIS"/>
</dbReference>
<dbReference type="Gene3D" id="3.40.50.10490">
    <property type="entry name" value="Glucose-6-phosphate isomerase like protein, domain 1"/>
    <property type="match status" value="2"/>
</dbReference>
<dbReference type="PANTHER" id="PTHR10937:SF17">
    <property type="entry name" value="GLUCOSAMINE-FRUCTOSE-6-PHOSPHATE AMINOTRANSFERASE"/>
    <property type="match status" value="1"/>
</dbReference>
<dbReference type="CDD" id="cd05009">
    <property type="entry name" value="SIS_GlmS_GlmD_2"/>
    <property type="match status" value="1"/>
</dbReference>
<keyword evidence="4" id="KW-1185">Reference proteome</keyword>
<evidence type="ECO:0000313" key="3">
    <source>
        <dbReference type="EMBL" id="AEW59358.1"/>
    </source>
</evidence>
<dbReference type="PROSITE" id="PS51464">
    <property type="entry name" value="SIS"/>
    <property type="match status" value="1"/>
</dbReference>
<proteinExistence type="predicted"/>
<dbReference type="Pfam" id="PF01380">
    <property type="entry name" value="SIS"/>
    <property type="match status" value="1"/>
</dbReference>
<dbReference type="EMBL" id="CP003200">
    <property type="protein sequence ID" value="AEW59358.1"/>
    <property type="molecule type" value="Genomic_DNA"/>
</dbReference>